<feature type="domain" description="Phage tail tape measure protein" evidence="2">
    <location>
        <begin position="231"/>
        <end position="445"/>
    </location>
</feature>
<keyword evidence="3" id="KW-0614">Plasmid</keyword>
<evidence type="ECO:0000313" key="3">
    <source>
        <dbReference type="EMBL" id="ABX56714.1"/>
    </source>
</evidence>
<geneLocation type="plasmid" evidence="3">
    <name>pAK1</name>
</geneLocation>
<keyword evidence="1" id="KW-0472">Membrane</keyword>
<sequence length="772" mass="83050">MSEQKHKLTMVMAMADKFTSPFTKVTQMTKKSAVTFEKTQTKLAELQKASGQVESFRKLEASTRETSQALDQARVKAQMMTRELSGMTNPTKKQTAALEKQWQEVSRLEQAQKAEVKQLNHLRGDLYKVGVSTRDLDAATRKITSETQRYTKKLDQERASLQRIASTQEQVNRLRERNRALMGSTAADTAKVTAAGLALKGMVSTYGEVASAQGELQSLGVGAEGIDKITKAAREFSQQWSGTTQEQFITASYDIKSGIASLSDSAVGEFTKIAALTAGATKSSTEQMTALFASGYNIYRDQFNRFGAQTIQGWQGLSAAERDTRFGEYFSAGIAASVQSFKTNGQEMTAAISSLGSAATSANVPFSEQLAILGQLQATMSGSQAATKYAAFLGAAAGAGEKLGLNFLDANDQLKSLPDILSELRSHYGDTLDAVEKQELKKAFGTDEAIDMIDLMFPKLDQLESNINGMNQSLNGGLSTTMKMAGDILNGPNESLALFEQRFSGLVIVLGKAVAPAVQFVADKFGQLFVWITNLLERFPMLANVLGTAMVAFVGLKTAMIATKVAQIALNMAMIKNIQLTGAMGVVQQALALKTKAMAAAQWAFNAAMSANPIGLVIMAVIALIGVVALIVKYWEPIGDFFSSLWDGIVAKFMGAIDYISGIVDKVSGWWNGLFGDGDDERSVMVRQQFATAGASPGVAYGAGSVTPRVAQTGIAARGGSSGGYTDNSQMHFKIETQPGMDERAIADAVQKKIDENKRAEARQRRGALYDL</sequence>
<reference evidence="3" key="1">
    <citation type="journal article" date="2008" name="Appl. Environ. Microbiol.">
        <title>Correlation between detection of a plasmid and high-level virulence of Vibrio nigripulchritudo, a pathogen of the shrimp Litopenaeus stylirostris.</title>
        <authorList>
            <person name="Reynaud Y."/>
            <person name="Saulnier D."/>
            <person name="Mazel D."/>
            <person name="Goarant C."/>
            <person name="Le Roux F."/>
        </authorList>
    </citation>
    <scope>NUCLEOTIDE SEQUENCE</scope>
    <source>
        <strain evidence="3">AK1</strain>
        <plasmid evidence="3">pAK1</plasmid>
    </source>
</reference>
<organism evidence="3">
    <name type="scientific">Vibrio mediterranei</name>
    <dbReference type="NCBI Taxonomy" id="689"/>
    <lineage>
        <taxon>Bacteria</taxon>
        <taxon>Pseudomonadati</taxon>
        <taxon>Pseudomonadota</taxon>
        <taxon>Gammaproteobacteria</taxon>
        <taxon>Vibrionales</taxon>
        <taxon>Vibrionaceae</taxon>
        <taxon>Vibrio</taxon>
    </lineage>
</organism>
<dbReference type="EMBL" id="EU159455">
    <property type="protein sequence ID" value="ABX56714.1"/>
    <property type="molecule type" value="Genomic_DNA"/>
</dbReference>
<proteinExistence type="predicted"/>
<feature type="transmembrane region" description="Helical" evidence="1">
    <location>
        <begin position="542"/>
        <end position="562"/>
    </location>
</feature>
<dbReference type="Pfam" id="PF10145">
    <property type="entry name" value="PhageMin_Tail"/>
    <property type="match status" value="1"/>
</dbReference>
<accession>B2XSM4</accession>
<name>B2XSM4_9VIBR</name>
<keyword evidence="1" id="KW-1133">Transmembrane helix</keyword>
<evidence type="ECO:0000259" key="2">
    <source>
        <dbReference type="Pfam" id="PF10145"/>
    </source>
</evidence>
<dbReference type="RefSeq" id="WP_012460441.1">
    <property type="nucleotide sequence ID" value="NC_010734.1"/>
</dbReference>
<dbReference type="AlphaFoldDB" id="B2XSM4"/>
<feature type="transmembrane region" description="Helical" evidence="1">
    <location>
        <begin position="613"/>
        <end position="635"/>
    </location>
</feature>
<evidence type="ECO:0000256" key="1">
    <source>
        <dbReference type="SAM" id="Phobius"/>
    </source>
</evidence>
<keyword evidence="1" id="KW-0812">Transmembrane</keyword>
<protein>
    <submittedName>
        <fullName evidence="3">Putative tail length determinator</fullName>
    </submittedName>
</protein>
<dbReference type="InterPro" id="IPR010090">
    <property type="entry name" value="Phage_tape_meas"/>
</dbReference>